<comment type="caution">
    <text evidence="4">The sequence shown here is derived from an EMBL/GenBank/DDBJ whole genome shotgun (WGS) entry which is preliminary data.</text>
</comment>
<accession>A0A392P9G8</accession>
<feature type="chain" id="PRO_5017484156" evidence="3">
    <location>
        <begin position="22"/>
        <end position="111"/>
    </location>
</feature>
<dbReference type="GO" id="GO:0015108">
    <property type="term" value="F:chloride transmembrane transporter activity"/>
    <property type="evidence" value="ECO:0007669"/>
    <property type="project" value="TreeGrafter"/>
</dbReference>
<dbReference type="EMBL" id="LXQA010068861">
    <property type="protein sequence ID" value="MCI08387.1"/>
    <property type="molecule type" value="Genomic_DNA"/>
</dbReference>
<dbReference type="Proteomes" id="UP000265520">
    <property type="component" value="Unassembled WGS sequence"/>
</dbReference>
<evidence type="ECO:0000313" key="5">
    <source>
        <dbReference type="Proteomes" id="UP000265520"/>
    </source>
</evidence>
<organism evidence="4 5">
    <name type="scientific">Trifolium medium</name>
    <dbReference type="NCBI Taxonomy" id="97028"/>
    <lineage>
        <taxon>Eukaryota</taxon>
        <taxon>Viridiplantae</taxon>
        <taxon>Streptophyta</taxon>
        <taxon>Embryophyta</taxon>
        <taxon>Tracheophyta</taxon>
        <taxon>Spermatophyta</taxon>
        <taxon>Magnoliopsida</taxon>
        <taxon>eudicotyledons</taxon>
        <taxon>Gunneridae</taxon>
        <taxon>Pentapetalae</taxon>
        <taxon>rosids</taxon>
        <taxon>fabids</taxon>
        <taxon>Fabales</taxon>
        <taxon>Fabaceae</taxon>
        <taxon>Papilionoideae</taxon>
        <taxon>50 kb inversion clade</taxon>
        <taxon>NPAAA clade</taxon>
        <taxon>Hologalegina</taxon>
        <taxon>IRL clade</taxon>
        <taxon>Trifolieae</taxon>
        <taxon>Trifolium</taxon>
    </lineage>
</organism>
<name>A0A392P9G8_9FABA</name>
<keyword evidence="5" id="KW-1185">Reference proteome</keyword>
<evidence type="ECO:0000256" key="3">
    <source>
        <dbReference type="SAM" id="SignalP"/>
    </source>
</evidence>
<dbReference type="PANTHER" id="PTHR11689">
    <property type="entry name" value="CHLORIDE CHANNEL PROTEIN CLC FAMILY MEMBER"/>
    <property type="match status" value="1"/>
</dbReference>
<sequence>MQCFFFSHLFILCTFHPSTVLQIIEACLVSLLTSVISFGLPLLRKCSPCPEPDPASGIECPRPPGMYGNYVNFYCSKDNEYNDLATIFFNTQDDAIRNLFSAKTINEYSSQ</sequence>
<evidence type="ECO:0000313" key="4">
    <source>
        <dbReference type="EMBL" id="MCI08387.1"/>
    </source>
</evidence>
<reference evidence="4 5" key="1">
    <citation type="journal article" date="2018" name="Front. Plant Sci.">
        <title>Red Clover (Trifolium pratense) and Zigzag Clover (T. medium) - A Picture of Genomic Similarities and Differences.</title>
        <authorList>
            <person name="Dluhosova J."/>
            <person name="Istvanek J."/>
            <person name="Nedelnik J."/>
            <person name="Repkova J."/>
        </authorList>
    </citation>
    <scope>NUCLEOTIDE SEQUENCE [LARGE SCALE GENOMIC DNA]</scope>
    <source>
        <strain evidence="5">cv. 10/8</strain>
        <tissue evidence="4">Leaf</tissue>
    </source>
</reference>
<keyword evidence="3" id="KW-0732">Signal</keyword>
<protein>
    <submittedName>
        <fullName evidence="4">Chloride channel protein CLC-d</fullName>
    </submittedName>
</protein>
<dbReference type="AlphaFoldDB" id="A0A392P9G8"/>
<feature type="non-terminal residue" evidence="4">
    <location>
        <position position="111"/>
    </location>
</feature>
<dbReference type="PANTHER" id="PTHR11689:SF136">
    <property type="entry name" value="H(+)_CL(-) EXCHANGE TRANSPORTER 7"/>
    <property type="match status" value="1"/>
</dbReference>
<keyword evidence="2" id="KW-0129">CBS domain</keyword>
<proteinExistence type="predicted"/>
<dbReference type="InterPro" id="IPR051280">
    <property type="entry name" value="Cl-channel/antiporter"/>
</dbReference>
<evidence type="ECO:0000256" key="2">
    <source>
        <dbReference type="ARBA" id="ARBA00023122"/>
    </source>
</evidence>
<evidence type="ECO:0000256" key="1">
    <source>
        <dbReference type="ARBA" id="ARBA00022737"/>
    </source>
</evidence>
<feature type="signal peptide" evidence="3">
    <location>
        <begin position="1"/>
        <end position="21"/>
    </location>
</feature>
<keyword evidence="1" id="KW-0677">Repeat</keyword>